<evidence type="ECO:0000313" key="2">
    <source>
        <dbReference type="Proteomes" id="UP000601736"/>
    </source>
</evidence>
<protein>
    <submittedName>
        <fullName evidence="1">Uncharacterized protein</fullName>
    </submittedName>
</protein>
<accession>A0A8H8Z0I1</accession>
<dbReference type="EMBL" id="CAJNAP010000012">
    <property type="protein sequence ID" value="CAE6503594.1"/>
    <property type="molecule type" value="Genomic_DNA"/>
</dbReference>
<organism evidence="1 2">
    <name type="scientific">Nitrosomonas nitrosa</name>
    <dbReference type="NCBI Taxonomy" id="52442"/>
    <lineage>
        <taxon>Bacteria</taxon>
        <taxon>Pseudomonadati</taxon>
        <taxon>Pseudomonadota</taxon>
        <taxon>Betaproteobacteria</taxon>
        <taxon>Nitrosomonadales</taxon>
        <taxon>Nitrosomonadaceae</taxon>
        <taxon>Nitrosomonas</taxon>
    </lineage>
</organism>
<dbReference type="AlphaFoldDB" id="A0A8H8Z0I1"/>
<sequence length="47" mass="5375">MPAIEFLDTPKGLVLFYLFSYRPKSVGKMLKIKSKIPKLSDVALVYK</sequence>
<gene>
    <name evidence="1" type="ORF">NMYAN_20373</name>
</gene>
<dbReference type="Proteomes" id="UP000601736">
    <property type="component" value="Unassembled WGS sequence"/>
</dbReference>
<proteinExistence type="predicted"/>
<name>A0A8H8Z0I1_9PROT</name>
<evidence type="ECO:0000313" key="1">
    <source>
        <dbReference type="EMBL" id="CAE6503594.1"/>
    </source>
</evidence>
<reference evidence="1" key="1">
    <citation type="submission" date="2021-02" db="EMBL/GenBank/DDBJ databases">
        <authorList>
            <person name="Han P."/>
        </authorList>
    </citation>
    <scope>NUCLEOTIDE SEQUENCE</scope>
    <source>
        <strain evidence="1">Nitrosomonas nitrosa 18-3D</strain>
    </source>
</reference>
<comment type="caution">
    <text evidence="1">The sequence shown here is derived from an EMBL/GenBank/DDBJ whole genome shotgun (WGS) entry which is preliminary data.</text>
</comment>